<feature type="compositionally biased region" description="Basic and acidic residues" evidence="1">
    <location>
        <begin position="39"/>
        <end position="52"/>
    </location>
</feature>
<keyword evidence="3" id="KW-1185">Reference proteome</keyword>
<gene>
    <name evidence="2" type="ORF">N0B31_17140</name>
</gene>
<reference evidence="2" key="1">
    <citation type="submission" date="2022-09" db="EMBL/GenBank/DDBJ databases">
        <title>Diverse halophilic archaea isolated from saline environments.</title>
        <authorList>
            <person name="Cui H.-L."/>
        </authorList>
    </citation>
    <scope>NUCLEOTIDE SEQUENCE</scope>
    <source>
        <strain evidence="2">ZS-35-S2</strain>
    </source>
</reference>
<protein>
    <submittedName>
        <fullName evidence="2">DUF1641 domain-containing protein</fullName>
    </submittedName>
</protein>
<dbReference type="RefSeq" id="WP_260592838.1">
    <property type="nucleotide sequence ID" value="NZ_CP104003.1"/>
</dbReference>
<dbReference type="AlphaFoldDB" id="A0A9E7R253"/>
<dbReference type="Proteomes" id="UP001057580">
    <property type="component" value="Chromosome"/>
</dbReference>
<organism evidence="2 3">
    <name type="scientific">Salinirubellus salinus</name>
    <dbReference type="NCBI Taxonomy" id="1364945"/>
    <lineage>
        <taxon>Archaea</taxon>
        <taxon>Methanobacteriati</taxon>
        <taxon>Methanobacteriota</taxon>
        <taxon>Stenosarchaea group</taxon>
        <taxon>Halobacteria</taxon>
        <taxon>Halobacteriales</taxon>
        <taxon>Natronomonadaceae</taxon>
        <taxon>Salinirubellus</taxon>
    </lineage>
</organism>
<dbReference type="EMBL" id="CP104003">
    <property type="protein sequence ID" value="UWM53844.1"/>
    <property type="molecule type" value="Genomic_DNA"/>
</dbReference>
<feature type="region of interest" description="Disordered" evidence="1">
    <location>
        <begin position="39"/>
        <end position="58"/>
    </location>
</feature>
<evidence type="ECO:0000313" key="2">
    <source>
        <dbReference type="EMBL" id="UWM53844.1"/>
    </source>
</evidence>
<proteinExistence type="predicted"/>
<sequence length="200" mass="21780">MDDADDPTPEDARRALDRAIEERPAEVVAFVERLDRANDVLDGTRRSTDRERRPRRTPAEELLDGFAETTSALFGAGTGTENPAALATLATAVGTNAGDMERALRKLAALERDGTLRDLAEAGETLRQFETELGEETADLLEDPTTAGEVGRMLRALEAAEAAPETRLGLVGFARELRDEEVQRGMGYLVALARELGREE</sequence>
<dbReference type="KEGG" id="ssai:N0B31_17140"/>
<accession>A0A9E7R253</accession>
<evidence type="ECO:0000256" key="1">
    <source>
        <dbReference type="SAM" id="MobiDB-lite"/>
    </source>
</evidence>
<name>A0A9E7R253_9EURY</name>
<dbReference type="Pfam" id="PF07849">
    <property type="entry name" value="DUF1641"/>
    <property type="match status" value="1"/>
</dbReference>
<dbReference type="InterPro" id="IPR012440">
    <property type="entry name" value="DUF1641"/>
</dbReference>
<dbReference type="GeneID" id="74944184"/>
<evidence type="ECO:0000313" key="3">
    <source>
        <dbReference type="Proteomes" id="UP001057580"/>
    </source>
</evidence>